<name>A0ABS8M3U3_9FLAO</name>
<keyword evidence="1" id="KW-0472">Membrane</keyword>
<feature type="transmembrane region" description="Helical" evidence="1">
    <location>
        <begin position="47"/>
        <end position="74"/>
    </location>
</feature>
<gene>
    <name evidence="2" type="ORF">LNQ34_16790</name>
</gene>
<evidence type="ECO:0000313" key="2">
    <source>
        <dbReference type="EMBL" id="MCC9019432.1"/>
    </source>
</evidence>
<keyword evidence="1" id="KW-1133">Transmembrane helix</keyword>
<comment type="caution">
    <text evidence="2">The sequence shown here is derived from an EMBL/GenBank/DDBJ whole genome shotgun (WGS) entry which is preliminary data.</text>
</comment>
<feature type="transmembrane region" description="Helical" evidence="1">
    <location>
        <begin position="21"/>
        <end position="41"/>
    </location>
</feature>
<reference evidence="2" key="1">
    <citation type="submission" date="2021-11" db="EMBL/GenBank/DDBJ databases">
        <title>Description of novel Flavobacterium species.</title>
        <authorList>
            <person name="Saticioglu I.B."/>
            <person name="Ay H."/>
            <person name="Altun S."/>
            <person name="Duman M."/>
        </authorList>
    </citation>
    <scope>NUCLEOTIDE SEQUENCE</scope>
    <source>
        <strain evidence="2">F-126</strain>
    </source>
</reference>
<dbReference type="RefSeq" id="WP_230000528.1">
    <property type="nucleotide sequence ID" value="NZ_JAJJMN010000001.1"/>
</dbReference>
<feature type="transmembrane region" description="Helical" evidence="1">
    <location>
        <begin position="86"/>
        <end position="106"/>
    </location>
</feature>
<sequence>MSKIYNFEKFEVIKNLIRISSWFLISILLFAIIFTLLSNGFESYSINYFIVFLSVFTLFFNAIILFVISILYKLREEKVFYNIKKELILFLASLASLMLLSSIIQLKY</sequence>
<proteinExistence type="predicted"/>
<keyword evidence="1" id="KW-0812">Transmembrane</keyword>
<keyword evidence="3" id="KW-1185">Reference proteome</keyword>
<protein>
    <submittedName>
        <fullName evidence="2">Uncharacterized protein</fullName>
    </submittedName>
</protein>
<evidence type="ECO:0000313" key="3">
    <source>
        <dbReference type="Proteomes" id="UP001430700"/>
    </source>
</evidence>
<evidence type="ECO:0000256" key="1">
    <source>
        <dbReference type="SAM" id="Phobius"/>
    </source>
</evidence>
<dbReference type="Proteomes" id="UP001430700">
    <property type="component" value="Unassembled WGS sequence"/>
</dbReference>
<dbReference type="EMBL" id="JAJJMN010000001">
    <property type="protein sequence ID" value="MCC9019432.1"/>
    <property type="molecule type" value="Genomic_DNA"/>
</dbReference>
<accession>A0ABS8M3U3</accession>
<organism evidence="2 3">
    <name type="scientific">Flavobacterium lipolyticum</name>
    <dbReference type="NCBI Taxonomy" id="2893754"/>
    <lineage>
        <taxon>Bacteria</taxon>
        <taxon>Pseudomonadati</taxon>
        <taxon>Bacteroidota</taxon>
        <taxon>Flavobacteriia</taxon>
        <taxon>Flavobacteriales</taxon>
        <taxon>Flavobacteriaceae</taxon>
        <taxon>Flavobacterium</taxon>
    </lineage>
</organism>